<organism evidence="2 3">
    <name type="scientific">Chlamydomonas eustigma</name>
    <dbReference type="NCBI Taxonomy" id="1157962"/>
    <lineage>
        <taxon>Eukaryota</taxon>
        <taxon>Viridiplantae</taxon>
        <taxon>Chlorophyta</taxon>
        <taxon>core chlorophytes</taxon>
        <taxon>Chlorophyceae</taxon>
        <taxon>CS clade</taxon>
        <taxon>Chlamydomonadales</taxon>
        <taxon>Chlamydomonadaceae</taxon>
        <taxon>Chlamydomonas</taxon>
    </lineage>
</organism>
<evidence type="ECO:0000313" key="2">
    <source>
        <dbReference type="EMBL" id="GAX80444.1"/>
    </source>
</evidence>
<dbReference type="AlphaFoldDB" id="A0A250XBJ9"/>
<keyword evidence="3" id="KW-1185">Reference proteome</keyword>
<feature type="compositionally biased region" description="Basic and acidic residues" evidence="1">
    <location>
        <begin position="507"/>
        <end position="516"/>
    </location>
</feature>
<evidence type="ECO:0000313" key="3">
    <source>
        <dbReference type="Proteomes" id="UP000232323"/>
    </source>
</evidence>
<dbReference type="STRING" id="1157962.A0A250XBJ9"/>
<gene>
    <name evidence="2" type="ORF">CEUSTIGMA_g7883.t1</name>
</gene>
<dbReference type="OrthoDB" id="10690021at2759"/>
<name>A0A250XBJ9_9CHLO</name>
<feature type="region of interest" description="Disordered" evidence="1">
    <location>
        <begin position="503"/>
        <end position="529"/>
    </location>
</feature>
<evidence type="ECO:0000256" key="1">
    <source>
        <dbReference type="SAM" id="MobiDB-lite"/>
    </source>
</evidence>
<accession>A0A250XBJ9</accession>
<dbReference type="Proteomes" id="UP000232323">
    <property type="component" value="Unassembled WGS sequence"/>
</dbReference>
<dbReference type="EMBL" id="BEGY01000052">
    <property type="protein sequence ID" value="GAX80444.1"/>
    <property type="molecule type" value="Genomic_DNA"/>
</dbReference>
<sequence>MMANCEDEIIAWARRVGFSPKDASLSKSSITKLLKVSGARKLLEFAMKNFHSKSEVQAMREHMIASRQDQEALAEARSIRSLKTRLELVAKIEQHNASLKKARDMYMVRHQSQVEETVKGELRSLGENRMTQEVALQSHVLRAYCQRWQTVLQLMSSLVDRIDAFRSWIQSRSSHDVLGPHEKHELNAAMSKLVHHLEAAVVMHSSNKIPSHFPLQQHRTASPLQQQRTAFLISSRPNDGECYSRGGTTSAQDVEDALLSLSTCLRQCAAGSGLAALSEGARESRHNLPRVLASSRVAALGGAAADTNNEETSTPFIISPFQLLKRHETAHLARFVDAEEQRLSLLEARNSLTALLATNTSLQSCLQGCPLYRHQVQYCGLNARLGTLRSEVKRLVSHVAANGDVAQKVESLCQTVLLQSKQLDQLASLAPRLVAECESLVVDWSSAQHSQGFTVHGFLPGLCSSAAHKAGLAMGCPAGEANAWRLVPHHRAYFQLQQATDNNYHQDQPDQPRGHNQEGSVVPSAGSLQRQCPSGHYVAEQTGSLFIAGADDVDVLICEAELCTTSRTTNQLLATTSMVSHPTDNNVAVSFLCQGGLLQRLALAAPLVPHVVRPTTAASNSSGISSGTTSSSSSQATLATAAATSGLLSQLPQKSRDQQRGRLPSSASTNFYAAPLISNSSLKTSFMAATNTTTTHSIDNAIAHKSSTAHPHAVNEEAGMALVLRAAAECDALGPLRCPVQLALSISDHYEALNSMQKCWSDLTEGLKAPRQILNQLALRCTQIQDEILKLNDVDRNERIPQATCALDRLEELHTRQAGSVQRALRDWKDLPAIRLLPDVKVDGFSAGEWVDAIRLVHVDLRLIANDHGLT</sequence>
<reference evidence="2 3" key="1">
    <citation type="submission" date="2017-08" db="EMBL/GenBank/DDBJ databases">
        <title>Acidophilic green algal genome provides insights into adaptation to an acidic environment.</title>
        <authorList>
            <person name="Hirooka S."/>
            <person name="Hirose Y."/>
            <person name="Kanesaki Y."/>
            <person name="Higuchi S."/>
            <person name="Fujiwara T."/>
            <person name="Onuma R."/>
            <person name="Era A."/>
            <person name="Ohbayashi R."/>
            <person name="Uzuka A."/>
            <person name="Nozaki H."/>
            <person name="Yoshikawa H."/>
            <person name="Miyagishima S.Y."/>
        </authorList>
    </citation>
    <scope>NUCLEOTIDE SEQUENCE [LARGE SCALE GENOMIC DNA]</scope>
    <source>
        <strain evidence="2 3">NIES-2499</strain>
    </source>
</reference>
<protein>
    <submittedName>
        <fullName evidence="2">Uncharacterized protein</fullName>
    </submittedName>
</protein>
<comment type="caution">
    <text evidence="2">The sequence shown here is derived from an EMBL/GenBank/DDBJ whole genome shotgun (WGS) entry which is preliminary data.</text>
</comment>
<proteinExistence type="predicted"/>